<reference evidence="9" key="1">
    <citation type="submission" date="2016-10" db="EMBL/GenBank/DDBJ databases">
        <authorList>
            <person name="Varghese N."/>
            <person name="Submissions S."/>
        </authorList>
    </citation>
    <scope>NUCLEOTIDE SEQUENCE [LARGE SCALE GENOMIC DNA]</scope>
    <source>
        <strain evidence="9">XJ109</strain>
    </source>
</reference>
<dbReference type="Proteomes" id="UP000199149">
    <property type="component" value="Unassembled WGS sequence"/>
</dbReference>
<dbReference type="AlphaFoldDB" id="A0A1I4SF21"/>
<evidence type="ECO:0000256" key="1">
    <source>
        <dbReference type="ARBA" id="ARBA00022723"/>
    </source>
</evidence>
<feature type="domain" description="Pectinesterase catalytic" evidence="7">
    <location>
        <begin position="446"/>
        <end position="720"/>
    </location>
</feature>
<evidence type="ECO:0000256" key="5">
    <source>
        <dbReference type="PROSITE-ProRule" id="PRU10040"/>
    </source>
</evidence>
<dbReference type="OrthoDB" id="8737820at2"/>
<dbReference type="InterPro" id="IPR052063">
    <property type="entry name" value="Polysaccharide_Lyase_1"/>
</dbReference>
<keyword evidence="2" id="KW-0378">Hydrolase</keyword>
<dbReference type="InterPro" id="IPR000070">
    <property type="entry name" value="Pectinesterase_cat"/>
</dbReference>
<evidence type="ECO:0000256" key="4">
    <source>
        <dbReference type="ARBA" id="ARBA00023180"/>
    </source>
</evidence>
<dbReference type="GO" id="GO:0042545">
    <property type="term" value="P:cell wall modification"/>
    <property type="evidence" value="ECO:0007669"/>
    <property type="project" value="InterPro"/>
</dbReference>
<evidence type="ECO:0000256" key="2">
    <source>
        <dbReference type="ARBA" id="ARBA00022801"/>
    </source>
</evidence>
<dbReference type="PANTHER" id="PTHR42970">
    <property type="entry name" value="PECTATE LYASE C-RELATED"/>
    <property type="match status" value="1"/>
</dbReference>
<evidence type="ECO:0000259" key="7">
    <source>
        <dbReference type="Pfam" id="PF01095"/>
    </source>
</evidence>
<accession>A0A1I4SF21</accession>
<dbReference type="SUPFAM" id="SSF51126">
    <property type="entry name" value="Pectin lyase-like"/>
    <property type="match status" value="2"/>
</dbReference>
<evidence type="ECO:0000256" key="6">
    <source>
        <dbReference type="SAM" id="SignalP"/>
    </source>
</evidence>
<dbReference type="GO" id="GO:0046872">
    <property type="term" value="F:metal ion binding"/>
    <property type="evidence" value="ECO:0007669"/>
    <property type="project" value="UniProtKB-KW"/>
</dbReference>
<dbReference type="InterPro" id="IPR012334">
    <property type="entry name" value="Pectin_lyas_fold"/>
</dbReference>
<protein>
    <submittedName>
        <fullName evidence="8">Pectin methylesterase</fullName>
    </submittedName>
</protein>
<keyword evidence="6" id="KW-0732">Signal</keyword>
<dbReference type="EMBL" id="FOUZ01000001">
    <property type="protein sequence ID" value="SFM63057.1"/>
    <property type="molecule type" value="Genomic_DNA"/>
</dbReference>
<feature type="signal peptide" evidence="6">
    <location>
        <begin position="1"/>
        <end position="24"/>
    </location>
</feature>
<evidence type="ECO:0000313" key="9">
    <source>
        <dbReference type="Proteomes" id="UP000199149"/>
    </source>
</evidence>
<keyword evidence="1" id="KW-0479">Metal-binding</keyword>
<dbReference type="InterPro" id="IPR011050">
    <property type="entry name" value="Pectin_lyase_fold/virulence"/>
</dbReference>
<evidence type="ECO:0000256" key="3">
    <source>
        <dbReference type="ARBA" id="ARBA00023085"/>
    </source>
</evidence>
<sequence length="736" mass="81400">MKLIISVTSLFLFTSFLFSQSTLAFPSAEGFGQYASGGREGEVYIVTNLNDSGKGSLRSGIIKKQKRTIVFAISGTIFLQSPLDINNGNLTILGQTAPGDGITIANYPVTIKSDNVIVRYMRFRMGDVSKVEGDALGGRNANNIMIDHCSISWSTDENLSFYRNKNLTVQWSIVSEALNKSVHQKGAHGYGGIWGGEPASFHHNLIMSNNSRNPRFSGSASTTNPEDEMVDFRNNVIFNWGDNNIYGGEKGKYNIVNNYYKPGPASRHKNRLLNPSIPYGKFYVNGNFIEGSPDVSTNNWNGGVQCDNPSEAKSEKEFSANNVQTQTPKDAYQEVIAHAGASFVRDAVDNRLINYITNGYPTTTNGIIDSQNQVGGWPDLKSLPALVDTDKDGMPDDWELKNNLNVGVNDAAAYTLSKTYTNLEIYAETLLKGKNELYSSKHKNYDFVIAKDGTGDFSSVQDAILALPDYSKIVVKVLIKNGVYKEKIILPSSKTNITFIGEDQNKTILTYDNFASKLNTIGQEIGTSGSASFFIYGDNFSAENITFSNTAGEVGQAVAVRIDADKSSFKNCRFLGDQDTLYLVKGGTKQYFYNCYIEGTVDYIFGAATAFFENCELYNKNKGYITAASTPQDQTYGFVFLNSKISGNNIASHHLGRPWRPFAKTVFINTQMDQSIKTEGWNNWGKTENETTTYYAEYNTTGKGASTNRVKWSKTLTAQNLQLYSKENVLGDWQIN</sequence>
<dbReference type="RefSeq" id="WP_092905616.1">
    <property type="nucleotide sequence ID" value="NZ_FOUZ01000001.1"/>
</dbReference>
<dbReference type="STRING" id="684065.SAMN05421738_101182"/>
<keyword evidence="4" id="KW-0325">Glycoprotein</keyword>
<dbReference type="PROSITE" id="PS00503">
    <property type="entry name" value="PECTINESTERASE_2"/>
    <property type="match status" value="1"/>
</dbReference>
<dbReference type="PANTHER" id="PTHR42970:SF1">
    <property type="entry name" value="PECTATE LYASE C-RELATED"/>
    <property type="match status" value="1"/>
</dbReference>
<keyword evidence="9" id="KW-1185">Reference proteome</keyword>
<feature type="active site" evidence="5">
    <location>
        <position position="602"/>
    </location>
</feature>
<evidence type="ECO:0000313" key="8">
    <source>
        <dbReference type="EMBL" id="SFM63057.1"/>
    </source>
</evidence>
<dbReference type="Pfam" id="PF01095">
    <property type="entry name" value="Pectinesterase"/>
    <property type="match status" value="1"/>
</dbReference>
<feature type="chain" id="PRO_5011687764" evidence="6">
    <location>
        <begin position="25"/>
        <end position="736"/>
    </location>
</feature>
<dbReference type="Gene3D" id="2.160.20.10">
    <property type="entry name" value="Single-stranded right-handed beta-helix, Pectin lyase-like"/>
    <property type="match status" value="2"/>
</dbReference>
<dbReference type="InterPro" id="IPR033131">
    <property type="entry name" value="Pectinesterase_Asp_AS"/>
</dbReference>
<proteinExistence type="predicted"/>
<keyword evidence="3" id="KW-0063">Aspartyl esterase</keyword>
<organism evidence="8 9">
    <name type="scientific">Algoriella xinjiangensis</name>
    <dbReference type="NCBI Taxonomy" id="684065"/>
    <lineage>
        <taxon>Bacteria</taxon>
        <taxon>Pseudomonadati</taxon>
        <taxon>Bacteroidota</taxon>
        <taxon>Flavobacteriia</taxon>
        <taxon>Flavobacteriales</taxon>
        <taxon>Weeksellaceae</taxon>
        <taxon>Algoriella</taxon>
    </lineage>
</organism>
<dbReference type="GO" id="GO:0030599">
    <property type="term" value="F:pectinesterase activity"/>
    <property type="evidence" value="ECO:0007669"/>
    <property type="project" value="InterPro"/>
</dbReference>
<gene>
    <name evidence="8" type="ORF">SAMN05421738_101182</name>
</gene>
<name>A0A1I4SF21_9FLAO</name>